<dbReference type="EMBL" id="CAJGYM010000149">
    <property type="protein sequence ID" value="CAD6199016.1"/>
    <property type="molecule type" value="Genomic_DNA"/>
</dbReference>
<evidence type="ECO:0000313" key="2">
    <source>
        <dbReference type="EMBL" id="CAD6199016.1"/>
    </source>
</evidence>
<comment type="caution">
    <text evidence="2">The sequence shown here is derived from an EMBL/GenBank/DDBJ whole genome shotgun (WGS) entry which is preliminary data.</text>
</comment>
<keyword evidence="3" id="KW-1185">Reference proteome</keyword>
<organism evidence="2 3">
    <name type="scientific">Caenorhabditis auriculariae</name>
    <dbReference type="NCBI Taxonomy" id="2777116"/>
    <lineage>
        <taxon>Eukaryota</taxon>
        <taxon>Metazoa</taxon>
        <taxon>Ecdysozoa</taxon>
        <taxon>Nematoda</taxon>
        <taxon>Chromadorea</taxon>
        <taxon>Rhabditida</taxon>
        <taxon>Rhabditina</taxon>
        <taxon>Rhabditomorpha</taxon>
        <taxon>Rhabditoidea</taxon>
        <taxon>Rhabditidae</taxon>
        <taxon>Peloderinae</taxon>
        <taxon>Caenorhabditis</taxon>
    </lineage>
</organism>
<gene>
    <name evidence="2" type="ORF">CAUJ_LOCUS14921</name>
</gene>
<proteinExistence type="predicted"/>
<evidence type="ECO:0000313" key="3">
    <source>
        <dbReference type="Proteomes" id="UP000835052"/>
    </source>
</evidence>
<sequence length="137" mass="14491">MDLIPSQRGVPTAQFGADLSRTVNYGGGAGAGARLSPSSQHSTGSGRQNNYDARQIDVQVAPPPPPSNPPPSANHSNVFSRVCMCFFVPRPMSLSQTSMFRVFFRITSTQLSPRRGIATPKGKNTPTMASASDAGPE</sequence>
<reference evidence="2" key="1">
    <citation type="submission" date="2020-10" db="EMBL/GenBank/DDBJ databases">
        <authorList>
            <person name="Kikuchi T."/>
        </authorList>
    </citation>
    <scope>NUCLEOTIDE SEQUENCE</scope>
    <source>
        <strain evidence="2">NKZ352</strain>
    </source>
</reference>
<name>A0A8S1HVK4_9PELO</name>
<feature type="region of interest" description="Disordered" evidence="1">
    <location>
        <begin position="1"/>
        <end position="75"/>
    </location>
</feature>
<feature type="compositionally biased region" description="Polar residues" evidence="1">
    <location>
        <begin position="36"/>
        <end position="52"/>
    </location>
</feature>
<dbReference type="AlphaFoldDB" id="A0A8S1HVK4"/>
<evidence type="ECO:0000256" key="1">
    <source>
        <dbReference type="SAM" id="MobiDB-lite"/>
    </source>
</evidence>
<protein>
    <submittedName>
        <fullName evidence="2">Uncharacterized protein</fullName>
    </submittedName>
</protein>
<feature type="compositionally biased region" description="Pro residues" evidence="1">
    <location>
        <begin position="61"/>
        <end position="72"/>
    </location>
</feature>
<accession>A0A8S1HVK4</accession>
<dbReference type="Proteomes" id="UP000835052">
    <property type="component" value="Unassembled WGS sequence"/>
</dbReference>
<feature type="region of interest" description="Disordered" evidence="1">
    <location>
        <begin position="114"/>
        <end position="137"/>
    </location>
</feature>